<name>A0ABP7D5L5_9MICC</name>
<dbReference type="SUPFAM" id="SSF46689">
    <property type="entry name" value="Homeodomain-like"/>
    <property type="match status" value="1"/>
</dbReference>
<dbReference type="Gene3D" id="1.10.357.10">
    <property type="entry name" value="Tetracycline Repressor, domain 2"/>
    <property type="match status" value="1"/>
</dbReference>
<sequence length="220" mass="24028">MNHSMGQSPPEMSERPPELNRREQNKALTRQTIADAALDLLRSGGAEALTAERVAEAAGVSRRTFFNYFPTLESALNVPMEVFLNQAVAQMTGMPAGVPVADAALRAMRDSIDEDALRPVAELFLLSTDNPQLERLQLSSWNECAERVLEIMREVSDAPELITTAFSHALLGTGRAAFLHWRSALDGDLSPASLTELKQCITDALGQLRDGFPAFVHAPQ</sequence>
<dbReference type="Proteomes" id="UP001501536">
    <property type="component" value="Unassembled WGS sequence"/>
</dbReference>
<keyword evidence="1" id="KW-0805">Transcription regulation</keyword>
<proteinExistence type="predicted"/>
<feature type="DNA-binding region" description="H-T-H motif" evidence="4">
    <location>
        <begin position="50"/>
        <end position="69"/>
    </location>
</feature>
<feature type="domain" description="HTH tetR-type" evidence="6">
    <location>
        <begin position="27"/>
        <end position="87"/>
    </location>
</feature>
<evidence type="ECO:0000256" key="5">
    <source>
        <dbReference type="SAM" id="MobiDB-lite"/>
    </source>
</evidence>
<dbReference type="InterPro" id="IPR009057">
    <property type="entry name" value="Homeodomain-like_sf"/>
</dbReference>
<comment type="caution">
    <text evidence="7">The sequence shown here is derived from an EMBL/GenBank/DDBJ whole genome shotgun (WGS) entry which is preliminary data.</text>
</comment>
<evidence type="ECO:0000256" key="1">
    <source>
        <dbReference type="ARBA" id="ARBA00023015"/>
    </source>
</evidence>
<protein>
    <recommendedName>
        <fullName evidence="6">HTH tetR-type domain-containing protein</fullName>
    </recommendedName>
</protein>
<evidence type="ECO:0000313" key="8">
    <source>
        <dbReference type="Proteomes" id="UP001501536"/>
    </source>
</evidence>
<evidence type="ECO:0000256" key="2">
    <source>
        <dbReference type="ARBA" id="ARBA00023125"/>
    </source>
</evidence>
<evidence type="ECO:0000313" key="7">
    <source>
        <dbReference type="EMBL" id="GAA3701198.1"/>
    </source>
</evidence>
<keyword evidence="8" id="KW-1185">Reference proteome</keyword>
<dbReference type="RefSeq" id="WP_344881883.1">
    <property type="nucleotide sequence ID" value="NZ_BAABCJ010000002.1"/>
</dbReference>
<reference evidence="8" key="1">
    <citation type="journal article" date="2019" name="Int. J. Syst. Evol. Microbiol.">
        <title>The Global Catalogue of Microorganisms (GCM) 10K type strain sequencing project: providing services to taxonomists for standard genome sequencing and annotation.</title>
        <authorList>
            <consortium name="The Broad Institute Genomics Platform"/>
            <consortium name="The Broad Institute Genome Sequencing Center for Infectious Disease"/>
            <person name="Wu L."/>
            <person name="Ma J."/>
        </authorList>
    </citation>
    <scope>NUCLEOTIDE SEQUENCE [LARGE SCALE GENOMIC DNA]</scope>
    <source>
        <strain evidence="8">JCM 16961</strain>
    </source>
</reference>
<dbReference type="PROSITE" id="PS50977">
    <property type="entry name" value="HTH_TETR_2"/>
    <property type="match status" value="1"/>
</dbReference>
<dbReference type="Gene3D" id="1.10.10.60">
    <property type="entry name" value="Homeodomain-like"/>
    <property type="match status" value="1"/>
</dbReference>
<accession>A0ABP7D5L5</accession>
<dbReference type="InterPro" id="IPR001647">
    <property type="entry name" value="HTH_TetR"/>
</dbReference>
<organism evidence="7 8">
    <name type="scientific">Zhihengliuella alba</name>
    <dbReference type="NCBI Taxonomy" id="547018"/>
    <lineage>
        <taxon>Bacteria</taxon>
        <taxon>Bacillati</taxon>
        <taxon>Actinomycetota</taxon>
        <taxon>Actinomycetes</taxon>
        <taxon>Micrococcales</taxon>
        <taxon>Micrococcaceae</taxon>
        <taxon>Zhihengliuella</taxon>
    </lineage>
</organism>
<evidence type="ECO:0000256" key="4">
    <source>
        <dbReference type="PROSITE-ProRule" id="PRU00335"/>
    </source>
</evidence>
<dbReference type="EMBL" id="BAABCJ010000002">
    <property type="protein sequence ID" value="GAA3701198.1"/>
    <property type="molecule type" value="Genomic_DNA"/>
</dbReference>
<gene>
    <name evidence="7" type="ORF">GCM10022377_13390</name>
</gene>
<evidence type="ECO:0000256" key="3">
    <source>
        <dbReference type="ARBA" id="ARBA00023163"/>
    </source>
</evidence>
<evidence type="ECO:0000259" key="6">
    <source>
        <dbReference type="PROSITE" id="PS50977"/>
    </source>
</evidence>
<dbReference type="InterPro" id="IPR050109">
    <property type="entry name" value="HTH-type_TetR-like_transc_reg"/>
</dbReference>
<keyword evidence="2 4" id="KW-0238">DNA-binding</keyword>
<feature type="region of interest" description="Disordered" evidence="5">
    <location>
        <begin position="1"/>
        <end position="21"/>
    </location>
</feature>
<keyword evidence="3" id="KW-0804">Transcription</keyword>
<dbReference type="PANTHER" id="PTHR30055">
    <property type="entry name" value="HTH-TYPE TRANSCRIPTIONAL REGULATOR RUTR"/>
    <property type="match status" value="1"/>
</dbReference>
<dbReference type="PANTHER" id="PTHR30055:SF234">
    <property type="entry name" value="HTH-TYPE TRANSCRIPTIONAL REGULATOR BETI"/>
    <property type="match status" value="1"/>
</dbReference>
<dbReference type="Pfam" id="PF00440">
    <property type="entry name" value="TetR_N"/>
    <property type="match status" value="1"/>
</dbReference>
<feature type="compositionally biased region" description="Basic and acidic residues" evidence="5">
    <location>
        <begin position="12"/>
        <end position="21"/>
    </location>
</feature>